<feature type="transmembrane region" description="Helical" evidence="1">
    <location>
        <begin position="258"/>
        <end position="281"/>
    </location>
</feature>
<gene>
    <name evidence="2" type="ORF">IHE51_01350</name>
</gene>
<reference evidence="2 3" key="1">
    <citation type="submission" date="2020-09" db="EMBL/GenBank/DDBJ databases">
        <title>Genomic characterization of a novel Parvarchaeota family in acid mine drainage sediments.</title>
        <authorList>
            <person name="Luo Z.-H."/>
        </authorList>
    </citation>
    <scope>NUCLEOTIDE SEQUENCE [LARGE SCALE GENOMIC DNA]</scope>
    <source>
        <strain evidence="2">MAS1_bins.189</strain>
    </source>
</reference>
<dbReference type="EMBL" id="JADFAR010000015">
    <property type="protein sequence ID" value="MBE5728486.1"/>
    <property type="molecule type" value="Genomic_DNA"/>
</dbReference>
<name>A0A8T3UV52_9ARCH</name>
<feature type="transmembrane region" description="Helical" evidence="1">
    <location>
        <begin position="30"/>
        <end position="47"/>
    </location>
</feature>
<comment type="caution">
    <text evidence="2">The sequence shown here is derived from an EMBL/GenBank/DDBJ whole genome shotgun (WGS) entry which is preliminary data.</text>
</comment>
<feature type="transmembrane region" description="Helical" evidence="1">
    <location>
        <begin position="140"/>
        <end position="162"/>
    </location>
</feature>
<evidence type="ECO:0008006" key="4">
    <source>
        <dbReference type="Google" id="ProtNLM"/>
    </source>
</evidence>
<keyword evidence="1" id="KW-0812">Transmembrane</keyword>
<protein>
    <recommendedName>
        <fullName evidence="4">Glycerophosphoryl diester phosphodiesterase membrane domain-containing protein</fullName>
    </recommendedName>
</protein>
<feature type="transmembrane region" description="Helical" evidence="1">
    <location>
        <begin position="174"/>
        <end position="197"/>
    </location>
</feature>
<feature type="transmembrane region" description="Helical" evidence="1">
    <location>
        <begin position="224"/>
        <end position="252"/>
    </location>
</feature>
<evidence type="ECO:0000313" key="2">
    <source>
        <dbReference type="EMBL" id="MBE5728486.1"/>
    </source>
</evidence>
<organism evidence="2 3">
    <name type="scientific">Candidatus Acidifodinimicrobium mancum</name>
    <dbReference type="NCBI Taxonomy" id="2898728"/>
    <lineage>
        <taxon>Archaea</taxon>
        <taxon>Candidatus Parvarchaeota</taxon>
        <taxon>Candidatus Acidifodinimicrobiaceae</taxon>
        <taxon>Candidatus Acidifodinimicrobium</taxon>
    </lineage>
</organism>
<dbReference type="Proteomes" id="UP000718571">
    <property type="component" value="Unassembled WGS sequence"/>
</dbReference>
<proteinExistence type="predicted"/>
<accession>A0A8T3UV52</accession>
<dbReference type="AlphaFoldDB" id="A0A8T3UV52"/>
<keyword evidence="1" id="KW-1133">Transmembrane helix</keyword>
<evidence type="ECO:0000313" key="3">
    <source>
        <dbReference type="Proteomes" id="UP000718571"/>
    </source>
</evidence>
<sequence>MQRKASRNGKLSLGQVYSESFKSFLTNKSMVIFLIGIIIFSILYLPLQSSASLASLYLPKLSSINTTSTLNSSVLSSLFGTNLPGLSGMSSVLGPLVNVASTFISSGISFVLLFFAVAVLEVLIVRRVVAEKLEVPVKSYINLVALSIIVMLFIEMPLFLAFSYGISFGASINLPLGVIISALSMLFLIYVAVRLIFSQIYTIAKAADPISSIELSFNVTKKRFWFVFGTLLIPLILIAFVVSIIFGAIAFVAPSASALINGISLSFIVIIIATILTKYLFNYLELQK</sequence>
<evidence type="ECO:0000256" key="1">
    <source>
        <dbReference type="SAM" id="Phobius"/>
    </source>
</evidence>
<feature type="transmembrane region" description="Helical" evidence="1">
    <location>
        <begin position="96"/>
        <end position="120"/>
    </location>
</feature>
<keyword evidence="1" id="KW-0472">Membrane</keyword>